<protein>
    <submittedName>
        <fullName evidence="1 3">Uncharacterized protein</fullName>
    </submittedName>
</protein>
<dbReference type="WBParaSite" id="HDID_0000868201-mRNA-1">
    <property type="protein sequence ID" value="HDID_0000868201-mRNA-1"/>
    <property type="gene ID" value="HDID_0000868201"/>
</dbReference>
<evidence type="ECO:0000313" key="3">
    <source>
        <dbReference type="WBParaSite" id="HDID_0000868201-mRNA-1"/>
    </source>
</evidence>
<organism evidence="3">
    <name type="scientific">Hymenolepis diminuta</name>
    <name type="common">Rat tapeworm</name>
    <dbReference type="NCBI Taxonomy" id="6216"/>
    <lineage>
        <taxon>Eukaryota</taxon>
        <taxon>Metazoa</taxon>
        <taxon>Spiralia</taxon>
        <taxon>Lophotrochozoa</taxon>
        <taxon>Platyhelminthes</taxon>
        <taxon>Cestoda</taxon>
        <taxon>Eucestoda</taxon>
        <taxon>Cyclophyllidea</taxon>
        <taxon>Hymenolepididae</taxon>
        <taxon>Hymenolepis</taxon>
    </lineage>
</organism>
<evidence type="ECO:0000313" key="2">
    <source>
        <dbReference type="Proteomes" id="UP000274504"/>
    </source>
</evidence>
<proteinExistence type="predicted"/>
<reference evidence="3" key="1">
    <citation type="submission" date="2017-02" db="UniProtKB">
        <authorList>
            <consortium name="WormBaseParasite"/>
        </authorList>
    </citation>
    <scope>IDENTIFICATION</scope>
</reference>
<evidence type="ECO:0000313" key="1">
    <source>
        <dbReference type="EMBL" id="VDL60998.1"/>
    </source>
</evidence>
<reference evidence="1 2" key="2">
    <citation type="submission" date="2018-11" db="EMBL/GenBank/DDBJ databases">
        <authorList>
            <consortium name="Pathogen Informatics"/>
        </authorList>
    </citation>
    <scope>NUCLEOTIDE SEQUENCE [LARGE SCALE GENOMIC DNA]</scope>
</reference>
<accession>A0A0R3STF4</accession>
<dbReference type="EMBL" id="UYSG01011123">
    <property type="protein sequence ID" value="VDL60998.1"/>
    <property type="molecule type" value="Genomic_DNA"/>
</dbReference>
<name>A0A0R3STF4_HYMDI</name>
<gene>
    <name evidence="1" type="ORF">HDID_LOCUS8680</name>
</gene>
<dbReference type="Proteomes" id="UP000274504">
    <property type="component" value="Unassembled WGS sequence"/>
</dbReference>
<sequence length="87" mass="10084">MNEDKRMECEVRGLQMVTLPAVSLYHQPRDVKRGREKDSMEGKKRKRWVIPFASLSRQWVVAEASFTATAESRRCPIHIPCEKPVSL</sequence>
<dbReference type="AlphaFoldDB" id="A0A0R3STF4"/>